<proteinExistence type="predicted"/>
<organism evidence="6 9">
    <name type="scientific">Leptospira adleri</name>
    <dbReference type="NCBI Taxonomy" id="2023186"/>
    <lineage>
        <taxon>Bacteria</taxon>
        <taxon>Pseudomonadati</taxon>
        <taxon>Spirochaetota</taxon>
        <taxon>Spirochaetia</taxon>
        <taxon>Leptospirales</taxon>
        <taxon>Leptospiraceae</taxon>
        <taxon>Leptospira</taxon>
    </lineage>
</organism>
<dbReference type="AlphaFoldDB" id="A0A2M9YKM0"/>
<keyword evidence="3" id="KW-0812">Transmembrane</keyword>
<name>A0A2M9YKM0_9LEPT</name>
<dbReference type="Pfam" id="PF13600">
    <property type="entry name" value="DUF4140"/>
    <property type="match status" value="1"/>
</dbReference>
<dbReference type="RefSeq" id="WP_100786898.1">
    <property type="nucleotide sequence ID" value="NZ_NPDU01000010.1"/>
</dbReference>
<dbReference type="EMBL" id="NPDU01000010">
    <property type="protein sequence ID" value="PJZ62944.1"/>
    <property type="molecule type" value="Genomic_DNA"/>
</dbReference>
<accession>A0A2M9YKM0</accession>
<evidence type="ECO:0000256" key="2">
    <source>
        <dbReference type="SAM" id="MobiDB-lite"/>
    </source>
</evidence>
<evidence type="ECO:0000313" key="6">
    <source>
        <dbReference type="EMBL" id="PJZ52082.1"/>
    </source>
</evidence>
<comment type="caution">
    <text evidence="6">The sequence shown here is derived from an EMBL/GenBank/DDBJ whole genome shotgun (WGS) entry which is preliminary data.</text>
</comment>
<feature type="domain" description="DUF4139" evidence="4">
    <location>
        <begin position="238"/>
        <end position="536"/>
    </location>
</feature>
<gene>
    <name evidence="7" type="ORF">CH376_05500</name>
    <name evidence="6" type="ORF">CH380_16720</name>
</gene>
<evidence type="ECO:0000259" key="5">
    <source>
        <dbReference type="Pfam" id="PF13600"/>
    </source>
</evidence>
<feature type="compositionally biased region" description="Acidic residues" evidence="2">
    <location>
        <begin position="322"/>
        <end position="338"/>
    </location>
</feature>
<evidence type="ECO:0000313" key="9">
    <source>
        <dbReference type="Proteomes" id="UP000232188"/>
    </source>
</evidence>
<feature type="region of interest" description="Disordered" evidence="2">
    <location>
        <begin position="312"/>
        <end position="340"/>
    </location>
</feature>
<dbReference type="InterPro" id="IPR037291">
    <property type="entry name" value="DUF4139"/>
</dbReference>
<evidence type="ECO:0000256" key="3">
    <source>
        <dbReference type="SAM" id="Phobius"/>
    </source>
</evidence>
<dbReference type="PANTHER" id="PTHR31005:SF8">
    <property type="entry name" value="DUF4139 DOMAIN-CONTAINING PROTEIN"/>
    <property type="match status" value="1"/>
</dbReference>
<dbReference type="Proteomes" id="UP000232188">
    <property type="component" value="Unassembled WGS sequence"/>
</dbReference>
<evidence type="ECO:0008006" key="10">
    <source>
        <dbReference type="Google" id="ProtNLM"/>
    </source>
</evidence>
<dbReference type="Proteomes" id="UP000232149">
    <property type="component" value="Unassembled WGS sequence"/>
</dbReference>
<evidence type="ECO:0000313" key="8">
    <source>
        <dbReference type="Proteomes" id="UP000232149"/>
    </source>
</evidence>
<keyword evidence="8" id="KW-1185">Reference proteome</keyword>
<dbReference type="Pfam" id="PF13598">
    <property type="entry name" value="DUF4139"/>
    <property type="match status" value="1"/>
</dbReference>
<keyword evidence="3" id="KW-0472">Membrane</keyword>
<evidence type="ECO:0000313" key="7">
    <source>
        <dbReference type="EMBL" id="PJZ62944.1"/>
    </source>
</evidence>
<keyword evidence="1" id="KW-0175">Coiled coil</keyword>
<sequence>MKPTLKITNPSFLKRILPVTLSFVLLPFFFFLNAEDPDSSRVVGKIQSVTLFSDRALIRRNHEVKLQGEDTALRFVRLPATVILDSIRASSDGGLGISSVSIRTIPAGEDSELTNDPLKKKMISIQQEIRSETDRQTSFREQLKLLSTLGQLTTEESDRQLRSNSIDVKTWSSSLEFLENRRNGYLEKIQKSEERLEFLNKEYAQANSAFLRMADAKRWSNSEVEVVCSGKPGSKGTVSIEYLVTNVSWRGVYDLHGSSEGGDFRLESRVALRQYTGEDWKNVDLTISSAKPSAAISLPLLKPWRVSQGSLSQPGYNKNAVDSDEQSPTDSEVSEGEDVANFTFRLPNKETVVSDNSEHRVSMDSAQIKGIVSHVAVPTLSNYVFLKAKFKNTTKMPLLWNDVKVFMDGSFIGSYTPGNRTAIGQEFEMYLGPDQRMKLKRTLVKGDVAGGGFLGKTVQIENQWQIEVSNFTKRPRQVTVYDQYPVAADPNISTKFLGSSHEGYKKDANGTLSWNLLIKPGEKEKFDFSYSIEIPQSMWTSLENVRNDRKTSNEIDDLREQNAPASPKKIYNLERIFK</sequence>
<evidence type="ECO:0000259" key="4">
    <source>
        <dbReference type="Pfam" id="PF13598"/>
    </source>
</evidence>
<protein>
    <recommendedName>
        <fullName evidence="10">Mucoidy inhibitor MuiA family protein</fullName>
    </recommendedName>
</protein>
<keyword evidence="3" id="KW-1133">Transmembrane helix</keyword>
<dbReference type="PANTHER" id="PTHR31005">
    <property type="entry name" value="DUF4139 DOMAIN-CONTAINING PROTEIN"/>
    <property type="match status" value="1"/>
</dbReference>
<feature type="coiled-coil region" evidence="1">
    <location>
        <begin position="175"/>
        <end position="209"/>
    </location>
</feature>
<dbReference type="InterPro" id="IPR025554">
    <property type="entry name" value="DUF4140"/>
</dbReference>
<dbReference type="InterPro" id="IPR011935">
    <property type="entry name" value="CHP02231"/>
</dbReference>
<reference evidence="8 9" key="1">
    <citation type="submission" date="2017-07" db="EMBL/GenBank/DDBJ databases">
        <title>Leptospira spp. isolated from tropical soils.</title>
        <authorList>
            <person name="Thibeaux R."/>
            <person name="Iraola G."/>
            <person name="Ferres I."/>
            <person name="Bierque E."/>
            <person name="Girault D."/>
            <person name="Soupe-Gilbert M.-E."/>
            <person name="Picardeau M."/>
            <person name="Goarant C."/>
        </authorList>
    </citation>
    <scope>NUCLEOTIDE SEQUENCE [LARGE SCALE GENOMIC DNA]</scope>
    <source>
        <strain evidence="6 9">FH2-B-C1</strain>
        <strain evidence="7 8">FH2-B-D1</strain>
    </source>
</reference>
<dbReference type="NCBIfam" id="TIGR02231">
    <property type="entry name" value="mucoidy inhibitor MuiA family protein"/>
    <property type="match status" value="1"/>
</dbReference>
<feature type="transmembrane region" description="Helical" evidence="3">
    <location>
        <begin position="12"/>
        <end position="32"/>
    </location>
</feature>
<dbReference type="EMBL" id="NPDV01000016">
    <property type="protein sequence ID" value="PJZ52082.1"/>
    <property type="molecule type" value="Genomic_DNA"/>
</dbReference>
<evidence type="ECO:0000256" key="1">
    <source>
        <dbReference type="SAM" id="Coils"/>
    </source>
</evidence>
<feature type="domain" description="DUF4140" evidence="5">
    <location>
        <begin position="49"/>
        <end position="146"/>
    </location>
</feature>